<dbReference type="InterPro" id="IPR002035">
    <property type="entry name" value="VWF_A"/>
</dbReference>
<dbReference type="Gene3D" id="3.40.50.410">
    <property type="entry name" value="von Willebrand factor, type A domain"/>
    <property type="match status" value="1"/>
</dbReference>
<feature type="compositionally biased region" description="Basic and acidic residues" evidence="1">
    <location>
        <begin position="706"/>
        <end position="720"/>
    </location>
</feature>
<dbReference type="PROSITE" id="PS51468">
    <property type="entry name" value="VIT"/>
    <property type="match status" value="1"/>
</dbReference>
<dbReference type="InterPro" id="IPR013694">
    <property type="entry name" value="VIT"/>
</dbReference>
<feature type="compositionally biased region" description="Basic and acidic residues" evidence="1">
    <location>
        <begin position="686"/>
        <end position="697"/>
    </location>
</feature>
<proteinExistence type="predicted"/>
<dbReference type="InterPro" id="IPR036465">
    <property type="entry name" value="vWFA_dom_sf"/>
</dbReference>
<dbReference type="EMBL" id="JACRDE010000207">
    <property type="protein sequence ID" value="MBI5249334.1"/>
    <property type="molecule type" value="Genomic_DNA"/>
</dbReference>
<feature type="region of interest" description="Disordered" evidence="1">
    <location>
        <begin position="686"/>
        <end position="721"/>
    </location>
</feature>
<organism evidence="4 5">
    <name type="scientific">Desulfomonile tiedjei</name>
    <dbReference type="NCBI Taxonomy" id="2358"/>
    <lineage>
        <taxon>Bacteria</taxon>
        <taxon>Pseudomonadati</taxon>
        <taxon>Thermodesulfobacteriota</taxon>
        <taxon>Desulfomonilia</taxon>
        <taxon>Desulfomonilales</taxon>
        <taxon>Desulfomonilaceae</taxon>
        <taxon>Desulfomonile</taxon>
    </lineage>
</organism>
<evidence type="ECO:0000313" key="4">
    <source>
        <dbReference type="EMBL" id="MBI5249334.1"/>
    </source>
</evidence>
<feature type="domain" description="VWFA" evidence="2">
    <location>
        <begin position="316"/>
        <end position="486"/>
    </location>
</feature>
<evidence type="ECO:0000313" key="5">
    <source>
        <dbReference type="Proteomes" id="UP000807825"/>
    </source>
</evidence>
<evidence type="ECO:0000259" key="2">
    <source>
        <dbReference type="PROSITE" id="PS50234"/>
    </source>
</evidence>
<feature type="domain" description="VIT" evidence="3">
    <location>
        <begin position="34"/>
        <end position="162"/>
    </location>
</feature>
<protein>
    <submittedName>
        <fullName evidence="4">VWA domain-containing protein</fullName>
    </submittedName>
</protein>
<dbReference type="PANTHER" id="PTHR45737:SF6">
    <property type="entry name" value="VON WILLEBRAND FACTOR A DOMAIN-CONTAINING PROTEIN 5A"/>
    <property type="match status" value="1"/>
</dbReference>
<gene>
    <name evidence="4" type="ORF">HY912_07550</name>
</gene>
<accession>A0A9D6V0L9</accession>
<reference evidence="4" key="1">
    <citation type="submission" date="2020-07" db="EMBL/GenBank/DDBJ databases">
        <title>Huge and variable diversity of episymbiotic CPR bacteria and DPANN archaea in groundwater ecosystems.</title>
        <authorList>
            <person name="He C.Y."/>
            <person name="Keren R."/>
            <person name="Whittaker M."/>
            <person name="Farag I.F."/>
            <person name="Doudna J."/>
            <person name="Cate J.H.D."/>
            <person name="Banfield J.F."/>
        </authorList>
    </citation>
    <scope>NUCLEOTIDE SEQUENCE</scope>
    <source>
        <strain evidence="4">NC_groundwater_1664_Pr3_B-0.1um_52_9</strain>
    </source>
</reference>
<evidence type="ECO:0000259" key="3">
    <source>
        <dbReference type="PROSITE" id="PS51468"/>
    </source>
</evidence>
<dbReference type="PANTHER" id="PTHR45737">
    <property type="entry name" value="VON WILLEBRAND FACTOR A DOMAIN-CONTAINING PROTEIN 5A"/>
    <property type="match status" value="1"/>
</dbReference>
<name>A0A9D6V0L9_9BACT</name>
<dbReference type="PROSITE" id="PS50234">
    <property type="entry name" value="VWFA"/>
    <property type="match status" value="1"/>
</dbReference>
<dbReference type="SMART" id="SM00327">
    <property type="entry name" value="VWA"/>
    <property type="match status" value="1"/>
</dbReference>
<dbReference type="Proteomes" id="UP000807825">
    <property type="component" value="Unassembled WGS sequence"/>
</dbReference>
<comment type="caution">
    <text evidence="4">The sequence shown here is derived from an EMBL/GenBank/DDBJ whole genome shotgun (WGS) entry which is preliminary data.</text>
</comment>
<dbReference type="Pfam" id="PF08487">
    <property type="entry name" value="VIT"/>
    <property type="match status" value="1"/>
</dbReference>
<dbReference type="Pfam" id="PF13768">
    <property type="entry name" value="VWA_3"/>
    <property type="match status" value="1"/>
</dbReference>
<dbReference type="AlphaFoldDB" id="A0A9D6V0L9"/>
<dbReference type="SMART" id="SM00609">
    <property type="entry name" value="VIT"/>
    <property type="match status" value="1"/>
</dbReference>
<dbReference type="SUPFAM" id="SSF53300">
    <property type="entry name" value="vWA-like"/>
    <property type="match status" value="1"/>
</dbReference>
<evidence type="ECO:0000256" key="1">
    <source>
        <dbReference type="SAM" id="MobiDB-lite"/>
    </source>
</evidence>
<sequence length="813" mass="89543">MANRIRTTGLLFLFFISILSFSTQSFGSVPGQGTLTIIESGSASGSDCPLEHTSVKAEISGFVARVSVTQIFRNPGKDKIEAVYTFPLSSDGAVDNMTMRVGERVIRGEIKRREEARRVYEEAKRRGNMASLLDQERPNIFTQSVANILPGEKMEISIEYSEILTYEDGAFKFVFPMVVGPRFIPGSPTGHQGTGWAPDTTQVPDASAITPPVTPKGTRAGHDIDLQVSMDAGVPIGAVESKLHDIEVIRNGPNRARVQLRNKKEIPNKDFIMTYQVAGDEIRSGVLTHRSGKNGYATVIVIPPKKVTPDRISPKEMIFVIDCSGSQRRKPLEKAKETMRYIIDNMNPDDTFNIIDFNSGARALFAEARKNSAENRAKAISYLNSLEAQGGTWMGPAVEKVCNSPAPSNRLRIVTFMTDGYVGNDFEIISLVKQLRGKSRWFPFGTGHSVNRFLLDQMARVGGGEPEYILLNSPGEEIAKKFYSRIATPVLTDITLRYEGMTLEEVYPEAVADLWAQKPMIFKARYSDPGKGTVTVKGFAGGKPYTQVLNVDLPEKETRNASLPSLWARSKVDDLMDRDWMGVQRGTPDQGIKDEIVKTALEYRLMTQFTSFVAVEEAIVTVGGEPTRVVVPVEMPDGVSREGVFGEQHNQLPQSTRPGRPIPAEGALSFARRAGEPLQSVLAKAENEVKKADEPKRKIGALSDAAGERDKSNDNRESKLSSELQELIRTLKEKGRKGLDEQSKIKVVKGSVTVLVWLSDQSDAAVKLLEEAGLKISFRSGGKTLIGTIDVEKLEDLLKVPEVRFVEQPTTAS</sequence>